<keyword evidence="7" id="KW-1185">Reference proteome</keyword>
<keyword evidence="3" id="KW-0863">Zinc-finger</keyword>
<evidence type="ECO:0008006" key="8">
    <source>
        <dbReference type="Google" id="ProtNLM"/>
    </source>
</evidence>
<dbReference type="SUPFAM" id="SSF140996">
    <property type="entry name" value="Hermes dimerisation domain"/>
    <property type="match status" value="1"/>
</dbReference>
<dbReference type="GO" id="GO:0008270">
    <property type="term" value="F:zinc ion binding"/>
    <property type="evidence" value="ECO:0007669"/>
    <property type="project" value="UniProtKB-KW"/>
</dbReference>
<comment type="subcellular location">
    <subcellularLocation>
        <location evidence="1">Nucleus</location>
    </subcellularLocation>
</comment>
<dbReference type="PANTHER" id="PTHR46481:SF10">
    <property type="entry name" value="ZINC FINGER BED DOMAIN-CONTAINING PROTEIN 39"/>
    <property type="match status" value="1"/>
</dbReference>
<keyword evidence="2" id="KW-0479">Metal-binding</keyword>
<evidence type="ECO:0000256" key="1">
    <source>
        <dbReference type="ARBA" id="ARBA00004123"/>
    </source>
</evidence>
<protein>
    <recommendedName>
        <fullName evidence="8">HAT C-terminal dimerisation domain-containing protein</fullName>
    </recommendedName>
</protein>
<dbReference type="Proteomes" id="UP000054495">
    <property type="component" value="Unassembled WGS sequence"/>
</dbReference>
<evidence type="ECO:0000256" key="2">
    <source>
        <dbReference type="ARBA" id="ARBA00022723"/>
    </source>
</evidence>
<dbReference type="PANTHER" id="PTHR46481">
    <property type="entry name" value="ZINC FINGER BED DOMAIN-CONTAINING PROTEIN 4"/>
    <property type="match status" value="1"/>
</dbReference>
<reference evidence="6 7" key="1">
    <citation type="submission" date="2013-05" db="EMBL/GenBank/DDBJ databases">
        <title>Draft genome of the parasitic nematode Anyclostoma ceylanicum.</title>
        <authorList>
            <person name="Mitreva M."/>
        </authorList>
    </citation>
    <scope>NUCLEOTIDE SEQUENCE [LARGE SCALE GENOMIC DNA]</scope>
</reference>
<accession>A0A0D6LPC2</accession>
<keyword evidence="4" id="KW-0862">Zinc</keyword>
<dbReference type="AlphaFoldDB" id="A0A0D6LPC2"/>
<proteinExistence type="predicted"/>
<sequence length="192" mass="22160">MMNDLAPQLGRRKRAAWGAYKSIEDVVKKTKNTRMAKYSAIFTFFDEFVICKHSKWTAKKPGYFSSSLLRHHLKVKHGELLKTLDTDNKEVKEVKAMVLKRTLSSEQEQSPFIKKPKVNENMNIEKAFTTWMSDGAMTAKAERALMHMICISALPFSIVESKGLKNFVSVLALRFKIKSRFFQHEKCLEHSI</sequence>
<dbReference type="EMBL" id="KE125083">
    <property type="protein sequence ID" value="EPB71861.1"/>
    <property type="molecule type" value="Genomic_DNA"/>
</dbReference>
<keyword evidence="5" id="KW-0539">Nucleus</keyword>
<dbReference type="GO" id="GO:0005634">
    <property type="term" value="C:nucleus"/>
    <property type="evidence" value="ECO:0007669"/>
    <property type="project" value="UniProtKB-SubCell"/>
</dbReference>
<evidence type="ECO:0000313" key="6">
    <source>
        <dbReference type="EMBL" id="EPB71861.1"/>
    </source>
</evidence>
<evidence type="ECO:0000256" key="5">
    <source>
        <dbReference type="ARBA" id="ARBA00023242"/>
    </source>
</evidence>
<evidence type="ECO:0000313" key="7">
    <source>
        <dbReference type="Proteomes" id="UP000054495"/>
    </source>
</evidence>
<organism evidence="6 7">
    <name type="scientific">Ancylostoma ceylanicum</name>
    <dbReference type="NCBI Taxonomy" id="53326"/>
    <lineage>
        <taxon>Eukaryota</taxon>
        <taxon>Metazoa</taxon>
        <taxon>Ecdysozoa</taxon>
        <taxon>Nematoda</taxon>
        <taxon>Chromadorea</taxon>
        <taxon>Rhabditida</taxon>
        <taxon>Rhabditina</taxon>
        <taxon>Rhabditomorpha</taxon>
        <taxon>Strongyloidea</taxon>
        <taxon>Ancylostomatidae</taxon>
        <taxon>Ancylostomatinae</taxon>
        <taxon>Ancylostoma</taxon>
    </lineage>
</organism>
<evidence type="ECO:0000256" key="4">
    <source>
        <dbReference type="ARBA" id="ARBA00022833"/>
    </source>
</evidence>
<evidence type="ECO:0000256" key="3">
    <source>
        <dbReference type="ARBA" id="ARBA00022771"/>
    </source>
</evidence>
<gene>
    <name evidence="6" type="ORF">ANCCEY_09052</name>
</gene>
<name>A0A0D6LPC2_9BILA</name>
<dbReference type="InterPro" id="IPR052035">
    <property type="entry name" value="ZnF_BED_domain_contain"/>
</dbReference>